<organism evidence="2 3">
    <name type="scientific">Geomonas paludis</name>
    <dbReference type="NCBI Taxonomy" id="2740185"/>
    <lineage>
        <taxon>Bacteria</taxon>
        <taxon>Pseudomonadati</taxon>
        <taxon>Thermodesulfobacteriota</taxon>
        <taxon>Desulfuromonadia</taxon>
        <taxon>Geobacterales</taxon>
        <taxon>Geobacteraceae</taxon>
        <taxon>Geomonas</taxon>
    </lineage>
</organism>
<reference evidence="3" key="1">
    <citation type="submission" date="2020-06" db="EMBL/GenBank/DDBJ databases">
        <title>Draft genomic sequecing of Geomonas sp. Red736.</title>
        <authorList>
            <person name="Itoh H."/>
            <person name="Xu Z.X."/>
            <person name="Ushijima N."/>
            <person name="Masuda Y."/>
            <person name="Shiratori Y."/>
            <person name="Senoo K."/>
        </authorList>
    </citation>
    <scope>NUCLEOTIDE SEQUENCE [LARGE SCALE GENOMIC DNA]</scope>
    <source>
        <strain evidence="3">Red736</strain>
    </source>
</reference>
<comment type="caution">
    <text evidence="2">The sequence shown here is derived from an EMBL/GenBank/DDBJ whole genome shotgun (WGS) entry which is preliminary data.</text>
</comment>
<name>A0A6V8MVR5_9BACT</name>
<feature type="domain" description="Shedu protein SduA C-terminal" evidence="1">
    <location>
        <begin position="157"/>
        <end position="306"/>
    </location>
</feature>
<protein>
    <recommendedName>
        <fullName evidence="1">Shedu protein SduA C-terminal domain-containing protein</fullName>
    </recommendedName>
</protein>
<evidence type="ECO:0000259" key="1">
    <source>
        <dbReference type="Pfam" id="PF14082"/>
    </source>
</evidence>
<evidence type="ECO:0000313" key="3">
    <source>
        <dbReference type="Proteomes" id="UP000568888"/>
    </source>
</evidence>
<dbReference type="AlphaFoldDB" id="A0A6V8MVR5"/>
<accession>A0A6V8MVR5</accession>
<sequence length="318" mass="36996">MTRIEGRLGKILKKKPTVVTRAVFWKIPHNTEKEDIHLKLGRYKKPKDFHGEEEPESLHPKSELTLDQEEFRSLIDFLQENYEPFRQGVKAFIPLDRPFDSENAKQIRALFSLPNKRALIKFVLDNEVIPQELAAGLRQARRARAVLEFESMLNQNHREDVWQQWFQSNSWVLGSQFVRILDERHIDTQHISDFLMEAYDGFLDVVEIKRPEGGLTFWSSTLDHGNYVPSTDLTKAITQASRYIYEIEREANSIKFLQRVGGVKTVKPRCILVFGRSNNWNAQQAEAYRIINTSFHNLTVLTYDHVLARARCISGIDA</sequence>
<dbReference type="EMBL" id="BLXY01000002">
    <property type="protein sequence ID" value="GFO63964.1"/>
    <property type="molecule type" value="Genomic_DNA"/>
</dbReference>
<dbReference type="Pfam" id="PF14082">
    <property type="entry name" value="SduA_C"/>
    <property type="match status" value="1"/>
</dbReference>
<evidence type="ECO:0000313" key="2">
    <source>
        <dbReference type="EMBL" id="GFO63964.1"/>
    </source>
</evidence>
<dbReference type="Proteomes" id="UP000568888">
    <property type="component" value="Unassembled WGS sequence"/>
</dbReference>
<dbReference type="InterPro" id="IPR025359">
    <property type="entry name" value="SduA_C"/>
</dbReference>
<dbReference type="RefSeq" id="WP_183346780.1">
    <property type="nucleotide sequence ID" value="NZ_BLXY01000002.1"/>
</dbReference>
<proteinExistence type="predicted"/>
<gene>
    <name evidence="2" type="ORF">GMPD_18830</name>
</gene>